<organism evidence="3 4">
    <name type="scientific">Thiorhodovibrio winogradskyi</name>
    <dbReference type="NCBI Taxonomy" id="77007"/>
    <lineage>
        <taxon>Bacteria</taxon>
        <taxon>Pseudomonadati</taxon>
        <taxon>Pseudomonadota</taxon>
        <taxon>Gammaproteobacteria</taxon>
        <taxon>Chromatiales</taxon>
        <taxon>Chromatiaceae</taxon>
        <taxon>Thiorhodovibrio</taxon>
    </lineage>
</organism>
<dbReference type="RefSeq" id="WP_328987160.1">
    <property type="nucleotide sequence ID" value="NZ_CP121472.1"/>
</dbReference>
<dbReference type="InterPro" id="IPR010657">
    <property type="entry name" value="ImpA_N"/>
</dbReference>
<dbReference type="Pfam" id="PF06812">
    <property type="entry name" value="ImpA_N"/>
    <property type="match status" value="1"/>
</dbReference>
<name>A0ABZ0S950_9GAMM</name>
<dbReference type="Proteomes" id="UP001432180">
    <property type="component" value="Chromosome"/>
</dbReference>
<accession>A0ABZ0S950</accession>
<sequence length="531" mass="56942">MPVSISDLGRASIPGASPAGQDARLEADYVDLKSEIEKLSSISQAEQVDWARVVQLGTKILSAQSKDLLVAAYLSVGLAQVKGFQGIADALRILLDFTTTYWDDGFPPLKRIRGRLNAMLWWRDATTTWLKTQSSPDPLPPALHQDLSARARALDQRLADCLPDFPPLHELIEQLERLPVEAPPAPESSALRAGAEGDGSDGAEDVANKNPAETGQSPASSSTKVAPASKNDSGQLSAEGVDAAQSALRSAALDFAHLSRTLAPSNPWSWKANRLAAWVAIKQLPPNQGGKTLLPAPEGTIKTALEAQLKAGRHLEAAMAAEEHFTAAIFWLDLQYVIDQALGALGQDFMAARDALRGELTGLLARLPGLEKLSFEDGTAFADARTTSWIEEIQSAGDGAGGPRQPSNSVLAVLAEAEQLLAGENAPAALDCLTKSIREAADGPSRLRIRRAQMTILCRIQRFDAAAALAEQLLRELESRQLPDWDPELAAELLIGCYHSYVGRGENADPITAKNILEKLAYLKPSVVLTM</sequence>
<evidence type="ECO:0000313" key="4">
    <source>
        <dbReference type="Proteomes" id="UP001432180"/>
    </source>
</evidence>
<evidence type="ECO:0000259" key="2">
    <source>
        <dbReference type="Pfam" id="PF06812"/>
    </source>
</evidence>
<protein>
    <submittedName>
        <fullName evidence="3">Type VI secretion-associated protein, family</fullName>
    </submittedName>
</protein>
<dbReference type="PANTHER" id="PTHR37024:SF3">
    <property type="entry name" value="TYPE VI SECRETION SYSTEM PROTEIN TSSA"/>
    <property type="match status" value="1"/>
</dbReference>
<dbReference type="NCBIfam" id="TIGR03362">
    <property type="entry name" value="VI_chp_7"/>
    <property type="match status" value="1"/>
</dbReference>
<feature type="compositionally biased region" description="Polar residues" evidence="1">
    <location>
        <begin position="211"/>
        <end position="236"/>
    </location>
</feature>
<dbReference type="PANTHER" id="PTHR37024">
    <property type="entry name" value="TYPE VI SECRETION SYSTEM DUF2094 AND IMPA-RELATED DOMAIN PROTEIN"/>
    <property type="match status" value="1"/>
</dbReference>
<feature type="region of interest" description="Disordered" evidence="1">
    <location>
        <begin position="1"/>
        <end position="20"/>
    </location>
</feature>
<feature type="domain" description="ImpA N-terminal" evidence="2">
    <location>
        <begin position="12"/>
        <end position="123"/>
    </location>
</feature>
<proteinExistence type="predicted"/>
<dbReference type="InterPro" id="IPR017739">
    <property type="entry name" value="T6SS-assoc_VCA0119"/>
</dbReference>
<dbReference type="EMBL" id="CP121472">
    <property type="protein sequence ID" value="WPL16617.1"/>
    <property type="molecule type" value="Genomic_DNA"/>
</dbReference>
<evidence type="ECO:0000313" key="3">
    <source>
        <dbReference type="EMBL" id="WPL16617.1"/>
    </source>
</evidence>
<evidence type="ECO:0000256" key="1">
    <source>
        <dbReference type="SAM" id="MobiDB-lite"/>
    </source>
</evidence>
<reference evidence="3 4" key="1">
    <citation type="journal article" date="2023" name="Microorganisms">
        <title>Thiorhodovibrio frisius and Trv. litoralis spp. nov., Two Novel Members from a Clade of Fastidious Purple Sulfur Bacteria That Exhibit Unique Red-Shifted Light-Harvesting Capabilities.</title>
        <authorList>
            <person name="Methner A."/>
            <person name="Kuzyk S.B."/>
            <person name="Petersen J."/>
            <person name="Bauer S."/>
            <person name="Brinkmann H."/>
            <person name="Sichau K."/>
            <person name="Wanner G."/>
            <person name="Wolf J."/>
            <person name="Neumann-Schaal M."/>
            <person name="Henke P."/>
            <person name="Tank M."/>
            <person name="Sproer C."/>
            <person name="Bunk B."/>
            <person name="Overmann J."/>
        </authorList>
    </citation>
    <scope>NUCLEOTIDE SEQUENCE [LARGE SCALE GENOMIC DNA]</scope>
    <source>
        <strain evidence="3 4">DSM 6702</strain>
    </source>
</reference>
<keyword evidence="4" id="KW-1185">Reference proteome</keyword>
<feature type="region of interest" description="Disordered" evidence="1">
    <location>
        <begin position="182"/>
        <end position="237"/>
    </location>
</feature>
<gene>
    <name evidence="3" type="ORF">Thiowin_01584</name>
</gene>
<dbReference type="Pfam" id="PF16989">
    <property type="entry name" value="T6SS_VasJ"/>
    <property type="match status" value="1"/>
</dbReference>